<reference evidence="2" key="2">
    <citation type="submission" date="2023-05" db="EMBL/GenBank/DDBJ databases">
        <authorList>
            <person name="Fouks B."/>
        </authorList>
    </citation>
    <scope>NUCLEOTIDE SEQUENCE</scope>
    <source>
        <strain evidence="2">Stay&amp;Tobe</strain>
        <tissue evidence="2">Testes</tissue>
    </source>
</reference>
<sequence length="57" mass="6822">FRTGRKKTVRKLAVIYTTIWFLIFGSLVISSFLLIRNDMFRDRVIFIYGYKVKMIGE</sequence>
<proteinExistence type="predicted"/>
<keyword evidence="1" id="KW-0812">Transmembrane</keyword>
<feature type="non-terminal residue" evidence="2">
    <location>
        <position position="57"/>
    </location>
</feature>
<feature type="transmembrane region" description="Helical" evidence="1">
    <location>
        <begin position="12"/>
        <end position="35"/>
    </location>
</feature>
<dbReference type="Proteomes" id="UP001233999">
    <property type="component" value="Unassembled WGS sequence"/>
</dbReference>
<keyword evidence="1" id="KW-0472">Membrane</keyword>
<comment type="caution">
    <text evidence="2">The sequence shown here is derived from an EMBL/GenBank/DDBJ whole genome shotgun (WGS) entry which is preliminary data.</text>
</comment>
<evidence type="ECO:0000313" key="3">
    <source>
        <dbReference type="Proteomes" id="UP001233999"/>
    </source>
</evidence>
<name>A0AAD7ZXD3_DIPPU</name>
<dbReference type="AlphaFoldDB" id="A0AAD7ZXD3"/>
<dbReference type="EMBL" id="JASPKZ010005681">
    <property type="protein sequence ID" value="KAJ9588453.1"/>
    <property type="molecule type" value="Genomic_DNA"/>
</dbReference>
<evidence type="ECO:0000313" key="2">
    <source>
        <dbReference type="EMBL" id="KAJ9588453.1"/>
    </source>
</evidence>
<evidence type="ECO:0000256" key="1">
    <source>
        <dbReference type="SAM" id="Phobius"/>
    </source>
</evidence>
<feature type="non-terminal residue" evidence="2">
    <location>
        <position position="1"/>
    </location>
</feature>
<gene>
    <name evidence="2" type="ORF">L9F63_018186</name>
</gene>
<organism evidence="2 3">
    <name type="scientific">Diploptera punctata</name>
    <name type="common">Pacific beetle cockroach</name>
    <dbReference type="NCBI Taxonomy" id="6984"/>
    <lineage>
        <taxon>Eukaryota</taxon>
        <taxon>Metazoa</taxon>
        <taxon>Ecdysozoa</taxon>
        <taxon>Arthropoda</taxon>
        <taxon>Hexapoda</taxon>
        <taxon>Insecta</taxon>
        <taxon>Pterygota</taxon>
        <taxon>Neoptera</taxon>
        <taxon>Polyneoptera</taxon>
        <taxon>Dictyoptera</taxon>
        <taxon>Blattodea</taxon>
        <taxon>Blaberoidea</taxon>
        <taxon>Blaberidae</taxon>
        <taxon>Diplopterinae</taxon>
        <taxon>Diploptera</taxon>
    </lineage>
</organism>
<keyword evidence="3" id="KW-1185">Reference proteome</keyword>
<accession>A0AAD7ZXD3</accession>
<protein>
    <submittedName>
        <fullName evidence="2">Uncharacterized protein</fullName>
    </submittedName>
</protein>
<reference evidence="2" key="1">
    <citation type="journal article" date="2023" name="IScience">
        <title>Live-bearing cockroach genome reveals convergent evolutionary mechanisms linked to viviparity in insects and beyond.</title>
        <authorList>
            <person name="Fouks B."/>
            <person name="Harrison M.C."/>
            <person name="Mikhailova A.A."/>
            <person name="Marchal E."/>
            <person name="English S."/>
            <person name="Carruthers M."/>
            <person name="Jennings E.C."/>
            <person name="Chiamaka E.L."/>
            <person name="Frigard R.A."/>
            <person name="Pippel M."/>
            <person name="Attardo G.M."/>
            <person name="Benoit J.B."/>
            <person name="Bornberg-Bauer E."/>
            <person name="Tobe S.S."/>
        </authorList>
    </citation>
    <scope>NUCLEOTIDE SEQUENCE</scope>
    <source>
        <strain evidence="2">Stay&amp;Tobe</strain>
    </source>
</reference>
<keyword evidence="1" id="KW-1133">Transmembrane helix</keyword>